<keyword evidence="3 6" id="KW-0687">Ribonucleoprotein</keyword>
<dbReference type="GO" id="GO:0022627">
    <property type="term" value="C:cytosolic small ribosomal subunit"/>
    <property type="evidence" value="ECO:0007669"/>
    <property type="project" value="TreeGrafter"/>
</dbReference>
<dbReference type="EMBL" id="JAJSOW010000101">
    <property type="protein sequence ID" value="KAI9182387.1"/>
    <property type="molecule type" value="Genomic_DNA"/>
</dbReference>
<evidence type="ECO:0000313" key="10">
    <source>
        <dbReference type="Proteomes" id="UP001064489"/>
    </source>
</evidence>
<dbReference type="PROSITE" id="PS50881">
    <property type="entry name" value="S5_DSRBD"/>
    <property type="match status" value="1"/>
</dbReference>
<name>A0AAD5J2F5_ACENE</name>
<dbReference type="GO" id="GO:0003729">
    <property type="term" value="F:mRNA binding"/>
    <property type="evidence" value="ECO:0007669"/>
    <property type="project" value="UniProtKB-ARBA"/>
</dbReference>
<dbReference type="InterPro" id="IPR000851">
    <property type="entry name" value="Ribosomal_uS5"/>
</dbReference>
<dbReference type="Proteomes" id="UP001064489">
    <property type="component" value="Chromosome 4"/>
</dbReference>
<dbReference type="FunFam" id="3.30.160.20:FF:000002">
    <property type="entry name" value="40S ribosomal protein S2"/>
    <property type="match status" value="1"/>
</dbReference>
<evidence type="ECO:0000256" key="6">
    <source>
        <dbReference type="PROSITE-ProRule" id="PRU00268"/>
    </source>
</evidence>
<keyword evidence="2 6" id="KW-0689">Ribosomal protein</keyword>
<dbReference type="NCBIfam" id="TIGR01020">
    <property type="entry name" value="uS5_euk_arch"/>
    <property type="match status" value="1"/>
</dbReference>
<dbReference type="InterPro" id="IPR005324">
    <property type="entry name" value="Ribosomal_uS5_C"/>
</dbReference>
<dbReference type="GO" id="GO:0006412">
    <property type="term" value="P:translation"/>
    <property type="evidence" value="ECO:0007669"/>
    <property type="project" value="InterPro"/>
</dbReference>
<reference evidence="9" key="2">
    <citation type="submission" date="2023-02" db="EMBL/GenBank/DDBJ databases">
        <authorList>
            <person name="Swenson N.G."/>
            <person name="Wegrzyn J.L."/>
            <person name="Mcevoy S.L."/>
        </authorList>
    </citation>
    <scope>NUCLEOTIDE SEQUENCE</scope>
    <source>
        <strain evidence="9">91603</strain>
        <tissue evidence="9">Leaf</tissue>
    </source>
</reference>
<dbReference type="InterPro" id="IPR014721">
    <property type="entry name" value="Ribsml_uS5_D2-typ_fold_subgr"/>
</dbReference>
<dbReference type="SUPFAM" id="SSF54768">
    <property type="entry name" value="dsRNA-binding domain-like"/>
    <property type="match status" value="1"/>
</dbReference>
<evidence type="ECO:0000313" key="9">
    <source>
        <dbReference type="EMBL" id="KAI9182387.1"/>
    </source>
</evidence>
<comment type="caution">
    <text evidence="9">The sequence shown here is derived from an EMBL/GenBank/DDBJ whole genome shotgun (WGS) entry which is preliminary data.</text>
</comment>
<evidence type="ECO:0000256" key="3">
    <source>
        <dbReference type="ARBA" id="ARBA00023274"/>
    </source>
</evidence>
<dbReference type="AlphaFoldDB" id="A0AAD5J2F5"/>
<dbReference type="SUPFAM" id="SSF54211">
    <property type="entry name" value="Ribosomal protein S5 domain 2-like"/>
    <property type="match status" value="1"/>
</dbReference>
<dbReference type="Pfam" id="PF00333">
    <property type="entry name" value="Ribosomal_S5"/>
    <property type="match status" value="1"/>
</dbReference>
<dbReference type="Pfam" id="PF03719">
    <property type="entry name" value="Ribosomal_S5_C"/>
    <property type="match status" value="1"/>
</dbReference>
<dbReference type="InterPro" id="IPR013810">
    <property type="entry name" value="Ribosomal_uS5_N"/>
</dbReference>
<evidence type="ECO:0000256" key="2">
    <source>
        <dbReference type="ARBA" id="ARBA00022980"/>
    </source>
</evidence>
<dbReference type="InterPro" id="IPR020568">
    <property type="entry name" value="Ribosomal_Su5_D2-typ_SF"/>
</dbReference>
<dbReference type="InterPro" id="IPR005711">
    <property type="entry name" value="Ribosomal_uS5_euk/arc"/>
</dbReference>
<reference evidence="9" key="1">
    <citation type="journal article" date="2022" name="Plant J.">
        <title>Strategies of tolerance reflected in two North American maple genomes.</title>
        <authorList>
            <person name="McEvoy S.L."/>
            <person name="Sezen U.U."/>
            <person name="Trouern-Trend A."/>
            <person name="McMahon S.M."/>
            <person name="Schaberg P.G."/>
            <person name="Yang J."/>
            <person name="Wegrzyn J.L."/>
            <person name="Swenson N.G."/>
        </authorList>
    </citation>
    <scope>NUCLEOTIDE SEQUENCE</scope>
    <source>
        <strain evidence="9">91603</strain>
    </source>
</reference>
<dbReference type="Gene3D" id="3.30.160.20">
    <property type="match status" value="1"/>
</dbReference>
<dbReference type="Gene3D" id="3.30.230.10">
    <property type="match status" value="1"/>
</dbReference>
<comment type="similarity">
    <text evidence="1 7">Belongs to the universal ribosomal protein uS5 family.</text>
</comment>
<dbReference type="PANTHER" id="PTHR13718:SF4">
    <property type="entry name" value="40S RIBOSOMAL PROTEIN S2"/>
    <property type="match status" value="1"/>
</dbReference>
<evidence type="ECO:0000256" key="7">
    <source>
        <dbReference type="RuleBase" id="RU003823"/>
    </source>
</evidence>
<accession>A0AAD5J2F5</accession>
<evidence type="ECO:0000259" key="8">
    <source>
        <dbReference type="PROSITE" id="PS50881"/>
    </source>
</evidence>
<gene>
    <name evidence="9" type="ORF">LWI28_024826</name>
</gene>
<proteinExistence type="inferred from homology"/>
<evidence type="ECO:0000256" key="5">
    <source>
        <dbReference type="ARBA" id="ARBA00035407"/>
    </source>
</evidence>
<protein>
    <recommendedName>
        <fullName evidence="4">Small ribosomal subunit protein uS5</fullName>
    </recommendedName>
    <alternativeName>
        <fullName evidence="5">40S ribosomal protein S2</fullName>
    </alternativeName>
</protein>
<organism evidence="9 10">
    <name type="scientific">Acer negundo</name>
    <name type="common">Box elder</name>
    <dbReference type="NCBI Taxonomy" id="4023"/>
    <lineage>
        <taxon>Eukaryota</taxon>
        <taxon>Viridiplantae</taxon>
        <taxon>Streptophyta</taxon>
        <taxon>Embryophyta</taxon>
        <taxon>Tracheophyta</taxon>
        <taxon>Spermatophyta</taxon>
        <taxon>Magnoliopsida</taxon>
        <taxon>eudicotyledons</taxon>
        <taxon>Gunneridae</taxon>
        <taxon>Pentapetalae</taxon>
        <taxon>rosids</taxon>
        <taxon>malvids</taxon>
        <taxon>Sapindales</taxon>
        <taxon>Sapindaceae</taxon>
        <taxon>Hippocastanoideae</taxon>
        <taxon>Acereae</taxon>
        <taxon>Acer</taxon>
    </lineage>
</organism>
<keyword evidence="10" id="KW-1185">Reference proteome</keyword>
<evidence type="ECO:0000256" key="1">
    <source>
        <dbReference type="ARBA" id="ARBA00008945"/>
    </source>
</evidence>
<dbReference type="FunFam" id="3.30.230.10:FF:000004">
    <property type="entry name" value="40S ribosomal protein S2"/>
    <property type="match status" value="1"/>
</dbReference>
<dbReference type="PANTHER" id="PTHR13718">
    <property type="entry name" value="RIBOSOMAL S SUBUNIT"/>
    <property type="match status" value="1"/>
</dbReference>
<feature type="domain" description="S5 DRBM" evidence="8">
    <location>
        <begin position="124"/>
        <end position="187"/>
    </location>
</feature>
<dbReference type="GO" id="GO:0003735">
    <property type="term" value="F:structural constituent of ribosome"/>
    <property type="evidence" value="ECO:0007669"/>
    <property type="project" value="UniProtKB-UniRule"/>
</dbReference>
<sequence>MKGPFDQSILSFLPCVAQLSPFHRLIFIPIGCHIGDRESFGCGFGRRGPRGNLGDPHGSHQVERREEEEKWVPVTKLRRLVREGKIKSLEQIYLHSLPIKEHQIIDQLIRPALKDEVMEIMLVQKKTRASPRLLNKCINSNKRTRFKAFVIVGDGNGHVGLGVKCSKEVATAIRSAITFAKLSVIPVRRGYWGNKIGLPHTVPCKVTRKCGSVTVRMVPAPCGAGIVAARVPKKVLHFARIIYVYTSSRGSKKPLNVC</sequence>
<evidence type="ECO:0000256" key="4">
    <source>
        <dbReference type="ARBA" id="ARBA00035255"/>
    </source>
</evidence>